<evidence type="ECO:0000256" key="4">
    <source>
        <dbReference type="ARBA" id="ARBA00023306"/>
    </source>
</evidence>
<reference evidence="5" key="1">
    <citation type="thesis" date="2015" institute="Rutgers" country="The State University of New Jersey, 14 College Farm Rd., New Brunswick, NJ, USA">
        <title>Ammonia toxicity in bacteria and its implications for treatment of and resource recovery from highly nitrogenous organic wastes.</title>
        <authorList>
            <person name="Luther A.K."/>
        </authorList>
    </citation>
    <scope>NUCLEOTIDE SEQUENCE</scope>
    <source>
        <strain evidence="5">RT-10B</strain>
    </source>
</reference>
<dbReference type="EMBL" id="JYGE01000003">
    <property type="protein sequence ID" value="PSJ31985.1"/>
    <property type="molecule type" value="Genomic_DNA"/>
</dbReference>
<dbReference type="PANTHER" id="PTHR34298">
    <property type="entry name" value="SEGREGATION AND CONDENSATION PROTEIN B"/>
    <property type="match status" value="1"/>
</dbReference>
<dbReference type="InterPro" id="IPR036390">
    <property type="entry name" value="WH_DNA-bd_sf"/>
</dbReference>
<keyword evidence="6" id="KW-1185">Reference proteome</keyword>
<protein>
    <submittedName>
        <fullName evidence="5">Segregation and condensation protein B</fullName>
    </submittedName>
</protein>
<dbReference type="AlphaFoldDB" id="A0A2P7Q201"/>
<evidence type="ECO:0000256" key="2">
    <source>
        <dbReference type="ARBA" id="ARBA00022618"/>
    </source>
</evidence>
<keyword evidence="4" id="KW-0131">Cell cycle</keyword>
<dbReference type="OrthoDB" id="9806226at2"/>
<organism evidence="5 6">
    <name type="scientific">Peptostreptococcus russellii</name>
    <dbReference type="NCBI Taxonomy" id="215200"/>
    <lineage>
        <taxon>Bacteria</taxon>
        <taxon>Bacillati</taxon>
        <taxon>Bacillota</taxon>
        <taxon>Clostridia</taxon>
        <taxon>Peptostreptococcales</taxon>
        <taxon>Peptostreptococcaceae</taxon>
        <taxon>Peptostreptococcus</taxon>
    </lineage>
</organism>
<evidence type="ECO:0000256" key="1">
    <source>
        <dbReference type="ARBA" id="ARBA00022490"/>
    </source>
</evidence>
<dbReference type="Gene3D" id="1.10.10.10">
    <property type="entry name" value="Winged helix-like DNA-binding domain superfamily/Winged helix DNA-binding domain"/>
    <property type="match status" value="2"/>
</dbReference>
<dbReference type="InterPro" id="IPR036388">
    <property type="entry name" value="WH-like_DNA-bd_sf"/>
</dbReference>
<gene>
    <name evidence="5" type="ORF">UF10_03770</name>
</gene>
<dbReference type="GO" id="GO:0051304">
    <property type="term" value="P:chromosome separation"/>
    <property type="evidence" value="ECO:0007669"/>
    <property type="project" value="InterPro"/>
</dbReference>
<dbReference type="Pfam" id="PF04079">
    <property type="entry name" value="SMC_ScpB"/>
    <property type="match status" value="1"/>
</dbReference>
<dbReference type="InterPro" id="IPR005234">
    <property type="entry name" value="ScpB_csome_segregation"/>
</dbReference>
<comment type="caution">
    <text evidence="5">The sequence shown here is derived from an EMBL/GenBank/DDBJ whole genome shotgun (WGS) entry which is preliminary data.</text>
</comment>
<accession>A0A2P7Q201</accession>
<dbReference type="GO" id="GO:0051301">
    <property type="term" value="P:cell division"/>
    <property type="evidence" value="ECO:0007669"/>
    <property type="project" value="UniProtKB-KW"/>
</dbReference>
<name>A0A2P7Q201_9FIRM</name>
<sequence>MKRSEIKSIIEAIMFSYGEPLSIKDLNLAINEELAPKEIEIMLDILIEEYKENNRGINIIKLGDKYQMCSNPEYADFIKKIIEPTRKKTLSQATLETLIIVAYKQPITKTEIESIRGVKCDRVISTLLDQNLIYESARLNKIGKPILFKTTDEFLKLLDIESLDELPDKSLVSGN</sequence>
<evidence type="ECO:0000256" key="3">
    <source>
        <dbReference type="ARBA" id="ARBA00022829"/>
    </source>
</evidence>
<keyword evidence="3" id="KW-0159">Chromosome partition</keyword>
<evidence type="ECO:0000313" key="6">
    <source>
        <dbReference type="Proteomes" id="UP000241434"/>
    </source>
</evidence>
<dbReference type="NCBIfam" id="TIGR00281">
    <property type="entry name" value="SMC-Scp complex subunit ScpB"/>
    <property type="match status" value="1"/>
</dbReference>
<evidence type="ECO:0000313" key="5">
    <source>
        <dbReference type="EMBL" id="PSJ31985.1"/>
    </source>
</evidence>
<keyword evidence="2" id="KW-0132">Cell division</keyword>
<dbReference type="Proteomes" id="UP000241434">
    <property type="component" value="Unassembled WGS sequence"/>
</dbReference>
<dbReference type="RefSeq" id="WP_106776747.1">
    <property type="nucleotide sequence ID" value="NZ_JBGGGQ010000001.1"/>
</dbReference>
<dbReference type="PIRSF" id="PIRSF019345">
    <property type="entry name" value="ScpB"/>
    <property type="match status" value="1"/>
</dbReference>
<dbReference type="PANTHER" id="PTHR34298:SF2">
    <property type="entry name" value="SEGREGATION AND CONDENSATION PROTEIN B"/>
    <property type="match status" value="1"/>
</dbReference>
<keyword evidence="1" id="KW-0963">Cytoplasm</keyword>
<proteinExistence type="predicted"/>
<dbReference type="SUPFAM" id="SSF46785">
    <property type="entry name" value="Winged helix' DNA-binding domain"/>
    <property type="match status" value="2"/>
</dbReference>